<name>A0AAE0SJ40_9BIVA</name>
<organism evidence="1 2">
    <name type="scientific">Potamilus streckersoni</name>
    <dbReference type="NCBI Taxonomy" id="2493646"/>
    <lineage>
        <taxon>Eukaryota</taxon>
        <taxon>Metazoa</taxon>
        <taxon>Spiralia</taxon>
        <taxon>Lophotrochozoa</taxon>
        <taxon>Mollusca</taxon>
        <taxon>Bivalvia</taxon>
        <taxon>Autobranchia</taxon>
        <taxon>Heteroconchia</taxon>
        <taxon>Palaeoheterodonta</taxon>
        <taxon>Unionida</taxon>
        <taxon>Unionoidea</taxon>
        <taxon>Unionidae</taxon>
        <taxon>Ambleminae</taxon>
        <taxon>Lampsilini</taxon>
        <taxon>Potamilus</taxon>
    </lineage>
</organism>
<evidence type="ECO:0000313" key="2">
    <source>
        <dbReference type="Proteomes" id="UP001195483"/>
    </source>
</evidence>
<keyword evidence="2" id="KW-1185">Reference proteome</keyword>
<proteinExistence type="predicted"/>
<gene>
    <name evidence="1" type="ORF">CHS0354_037834</name>
</gene>
<reference evidence="1" key="1">
    <citation type="journal article" date="2021" name="Genome Biol. Evol.">
        <title>A High-Quality Reference Genome for a Parasitic Bivalve with Doubly Uniparental Inheritance (Bivalvia: Unionida).</title>
        <authorList>
            <person name="Smith C.H."/>
        </authorList>
    </citation>
    <scope>NUCLEOTIDE SEQUENCE</scope>
    <source>
        <strain evidence="1">CHS0354</strain>
    </source>
</reference>
<comment type="caution">
    <text evidence="1">The sequence shown here is derived from an EMBL/GenBank/DDBJ whole genome shotgun (WGS) entry which is preliminary data.</text>
</comment>
<evidence type="ECO:0000313" key="1">
    <source>
        <dbReference type="EMBL" id="KAK3592698.1"/>
    </source>
</evidence>
<sequence length="120" mass="13944">MQADKKTSGCSFSTKDQIPFFFPFITLADPNDMQFFHGIPLMKMKSSLITRSKIFSFEKHVNINRMQIVEEITEKIKFKESLTLYNLIFNTEKNEIVLNRNDEIYGISTLLRGQGTNLVK</sequence>
<reference evidence="1" key="2">
    <citation type="journal article" date="2021" name="Genome Biol. Evol.">
        <title>Developing a high-quality reference genome for a parasitic bivalve with doubly uniparental inheritance (Bivalvia: Unionida).</title>
        <authorList>
            <person name="Smith C.H."/>
        </authorList>
    </citation>
    <scope>NUCLEOTIDE SEQUENCE</scope>
    <source>
        <strain evidence="1">CHS0354</strain>
        <tissue evidence="1">Mantle</tissue>
    </source>
</reference>
<reference evidence="1" key="3">
    <citation type="submission" date="2023-05" db="EMBL/GenBank/DDBJ databases">
        <authorList>
            <person name="Smith C.H."/>
        </authorList>
    </citation>
    <scope>NUCLEOTIDE SEQUENCE</scope>
    <source>
        <strain evidence="1">CHS0354</strain>
        <tissue evidence="1">Mantle</tissue>
    </source>
</reference>
<accession>A0AAE0SJ40</accession>
<dbReference type="Proteomes" id="UP001195483">
    <property type="component" value="Unassembled WGS sequence"/>
</dbReference>
<dbReference type="AlphaFoldDB" id="A0AAE0SJ40"/>
<dbReference type="EMBL" id="JAEAOA010002212">
    <property type="protein sequence ID" value="KAK3592698.1"/>
    <property type="molecule type" value="Genomic_DNA"/>
</dbReference>
<protein>
    <submittedName>
        <fullName evidence="1">Uncharacterized protein</fullName>
    </submittedName>
</protein>